<proteinExistence type="inferred from homology"/>
<feature type="transmembrane region" description="Helical" evidence="3">
    <location>
        <begin position="142"/>
        <end position="163"/>
    </location>
</feature>
<dbReference type="Pfam" id="PF00344">
    <property type="entry name" value="SecY"/>
    <property type="match status" value="1"/>
</dbReference>
<dbReference type="EMBL" id="RWGY01000029">
    <property type="protein sequence ID" value="TVU19282.1"/>
    <property type="molecule type" value="Genomic_DNA"/>
</dbReference>
<accession>A0A5J9U6F1</accession>
<name>A0A5J9U6F1_9POAL</name>
<feature type="non-terminal residue" evidence="4">
    <location>
        <position position="1"/>
    </location>
</feature>
<keyword evidence="5" id="KW-1185">Reference proteome</keyword>
<protein>
    <recommendedName>
        <fullName evidence="6">Preprotein translocase subunit SCY2, chloroplastic</fullName>
    </recommendedName>
</protein>
<feature type="transmembrane region" description="Helical" evidence="3">
    <location>
        <begin position="296"/>
        <end position="314"/>
    </location>
</feature>
<comment type="caution">
    <text evidence="4">The sequence shown here is derived from an EMBL/GenBank/DDBJ whole genome shotgun (WGS) entry which is preliminary data.</text>
</comment>
<evidence type="ECO:0000256" key="2">
    <source>
        <dbReference type="RuleBase" id="RU004349"/>
    </source>
</evidence>
<evidence type="ECO:0000313" key="4">
    <source>
        <dbReference type="EMBL" id="TVU19282.1"/>
    </source>
</evidence>
<feature type="transmembrane region" description="Helical" evidence="3">
    <location>
        <begin position="270"/>
        <end position="289"/>
    </location>
</feature>
<dbReference type="SUPFAM" id="SSF103491">
    <property type="entry name" value="Preprotein translocase SecY subunit"/>
    <property type="match status" value="1"/>
</dbReference>
<evidence type="ECO:0000256" key="1">
    <source>
        <dbReference type="ARBA" id="ARBA00004454"/>
    </source>
</evidence>
<dbReference type="InterPro" id="IPR002208">
    <property type="entry name" value="SecY/SEC61-alpha"/>
</dbReference>
<dbReference type="Proteomes" id="UP000324897">
    <property type="component" value="Chromosome 7"/>
</dbReference>
<dbReference type="GO" id="GO:0009535">
    <property type="term" value="C:chloroplast thylakoid membrane"/>
    <property type="evidence" value="ECO:0007669"/>
    <property type="project" value="UniProtKB-SubCell"/>
</dbReference>
<dbReference type="FunFam" id="1.10.3370.10:FF:000008">
    <property type="entry name" value="Preprotein translocase subunit SCY2, chloroplastic"/>
    <property type="match status" value="1"/>
</dbReference>
<gene>
    <name evidence="4" type="ORF">EJB05_35421</name>
</gene>
<dbReference type="PANTHER" id="PTHR10906">
    <property type="entry name" value="SECY/SEC61-ALPHA FAMILY MEMBER"/>
    <property type="match status" value="1"/>
</dbReference>
<reference evidence="4 5" key="1">
    <citation type="journal article" date="2019" name="Sci. Rep.">
        <title>A high-quality genome of Eragrostis curvula grass provides insights into Poaceae evolution and supports new strategies to enhance forage quality.</title>
        <authorList>
            <person name="Carballo J."/>
            <person name="Santos B.A.C.M."/>
            <person name="Zappacosta D."/>
            <person name="Garbus I."/>
            <person name="Selva J.P."/>
            <person name="Gallo C.A."/>
            <person name="Diaz A."/>
            <person name="Albertini E."/>
            <person name="Caccamo M."/>
            <person name="Echenique V."/>
        </authorList>
    </citation>
    <scope>NUCLEOTIDE SEQUENCE [LARGE SCALE GENOMIC DNA]</scope>
    <source>
        <strain evidence="5">cv. Victoria</strain>
        <tissue evidence="4">Leaf</tissue>
    </source>
</reference>
<organism evidence="4 5">
    <name type="scientific">Eragrostis curvula</name>
    <name type="common">weeping love grass</name>
    <dbReference type="NCBI Taxonomy" id="38414"/>
    <lineage>
        <taxon>Eukaryota</taxon>
        <taxon>Viridiplantae</taxon>
        <taxon>Streptophyta</taxon>
        <taxon>Embryophyta</taxon>
        <taxon>Tracheophyta</taxon>
        <taxon>Spermatophyta</taxon>
        <taxon>Magnoliopsida</taxon>
        <taxon>Liliopsida</taxon>
        <taxon>Poales</taxon>
        <taxon>Poaceae</taxon>
        <taxon>PACMAD clade</taxon>
        <taxon>Chloridoideae</taxon>
        <taxon>Eragrostideae</taxon>
        <taxon>Eragrostidinae</taxon>
        <taxon>Eragrostis</taxon>
    </lineage>
</organism>
<keyword evidence="3" id="KW-1133">Transmembrane helix</keyword>
<feature type="transmembrane region" description="Helical" evidence="3">
    <location>
        <begin position="403"/>
        <end position="421"/>
    </location>
</feature>
<dbReference type="InterPro" id="IPR023201">
    <property type="entry name" value="SecY_dom_sf"/>
</dbReference>
<sequence>LHFGAVPSPSPRRATAAAPAAAMSPSFPLAHSLSLPFPLPPRRALSNSSSRGLAPNSSLLRAHRPLLIRAPQRLLLTPRHFSFAAKASASGAVPVNGEGGGGAGTGRKVAGYRNRFLDLARLGAVAEGAAEAFFRSEIRRRLTITAVLIVLSRVGYFIPLPGFDRRLIPDSYLSFAPLPADDLGDFSSELKLSFFQLGISHQISASIVMQVLSHVLPSLEKLRKEGLDGHEKIKSYIWWLSLGLATVAAFTVSCYSLQYSIYAASYRFKHVIITSLLLVLGAMSMTWICDTISESGFGHGSSLIICVGILTGYTGTLHKMITQCSGNFSKYWPYIFGVAGVFILVTMGAVLVTEGCRKIKLQYYGFKLASGTGSESTPVTEVEPYIPFNINPTGMQPLLTTSYLLAFPSIMASFFGSQFWVNLKEILNPNTSVGGSPWIYYLTYAFFVFVFNIFDIANLPKEISDYLNKMSARVPKIKPGRATVDYLTKIQTSTRFWGGLLLSLLATSSLLLDRYLSQINEGFSIGFTSVLIIVSASQVHPYIFVGSIIELRRSYQAYNVMPALSKVLKRYGA</sequence>
<dbReference type="OrthoDB" id="1903502at2759"/>
<comment type="similarity">
    <text evidence="2">Belongs to the SecY/SEC61-alpha family.</text>
</comment>
<evidence type="ECO:0008006" key="6">
    <source>
        <dbReference type="Google" id="ProtNLM"/>
    </source>
</evidence>
<comment type="subcellular location">
    <subcellularLocation>
        <location evidence="1">Plastid</location>
        <location evidence="1">Chloroplast thylakoid membrane</location>
        <topology evidence="1">Multi-pass membrane protein</topology>
    </subcellularLocation>
</comment>
<feature type="transmembrane region" description="Helical" evidence="3">
    <location>
        <begin position="496"/>
        <end position="516"/>
    </location>
</feature>
<evidence type="ECO:0000256" key="3">
    <source>
        <dbReference type="SAM" id="Phobius"/>
    </source>
</evidence>
<keyword evidence="3" id="KW-0472">Membrane</keyword>
<keyword evidence="3" id="KW-0812">Transmembrane</keyword>
<feature type="transmembrane region" description="Helical" evidence="3">
    <location>
        <begin position="236"/>
        <end position="258"/>
    </location>
</feature>
<feature type="transmembrane region" description="Helical" evidence="3">
    <location>
        <begin position="522"/>
        <end position="545"/>
    </location>
</feature>
<feature type="transmembrane region" description="Helical" evidence="3">
    <location>
        <begin position="441"/>
        <end position="460"/>
    </location>
</feature>
<dbReference type="PRINTS" id="PR00303">
    <property type="entry name" value="SECYTRNLCASE"/>
</dbReference>
<dbReference type="AlphaFoldDB" id="A0A5J9U6F1"/>
<dbReference type="GO" id="GO:0015031">
    <property type="term" value="P:protein transport"/>
    <property type="evidence" value="ECO:0007669"/>
    <property type="project" value="InterPro"/>
</dbReference>
<dbReference type="Gene3D" id="1.10.3370.10">
    <property type="entry name" value="SecY subunit domain"/>
    <property type="match status" value="1"/>
</dbReference>
<feature type="transmembrane region" description="Helical" evidence="3">
    <location>
        <begin position="334"/>
        <end position="352"/>
    </location>
</feature>
<evidence type="ECO:0000313" key="5">
    <source>
        <dbReference type="Proteomes" id="UP000324897"/>
    </source>
</evidence>